<evidence type="ECO:0000313" key="1">
    <source>
        <dbReference type="EMBL" id="KAJ9097622.1"/>
    </source>
</evidence>
<reference evidence="1" key="1">
    <citation type="submission" date="2023-04" db="EMBL/GenBank/DDBJ databases">
        <title>Draft Genome sequencing of Naganishia species isolated from polar environments using Oxford Nanopore Technology.</title>
        <authorList>
            <person name="Leo P."/>
            <person name="Venkateswaran K."/>
        </authorList>
    </citation>
    <scope>NUCLEOTIDE SEQUENCE</scope>
    <source>
        <strain evidence="1">MNA-CCFEE 5423</strain>
    </source>
</reference>
<keyword evidence="2" id="KW-1185">Reference proteome</keyword>
<proteinExistence type="predicted"/>
<protein>
    <submittedName>
        <fullName evidence="1">Uncharacterized protein</fullName>
    </submittedName>
</protein>
<name>A0ACC2VGC8_9TREE</name>
<evidence type="ECO:0000313" key="2">
    <source>
        <dbReference type="Proteomes" id="UP001227268"/>
    </source>
</evidence>
<organism evidence="1 2">
    <name type="scientific">Naganishia friedmannii</name>
    <dbReference type="NCBI Taxonomy" id="89922"/>
    <lineage>
        <taxon>Eukaryota</taxon>
        <taxon>Fungi</taxon>
        <taxon>Dikarya</taxon>
        <taxon>Basidiomycota</taxon>
        <taxon>Agaricomycotina</taxon>
        <taxon>Tremellomycetes</taxon>
        <taxon>Filobasidiales</taxon>
        <taxon>Filobasidiaceae</taxon>
        <taxon>Naganishia</taxon>
    </lineage>
</organism>
<dbReference type="EMBL" id="JASBWT010000016">
    <property type="protein sequence ID" value="KAJ9097622.1"/>
    <property type="molecule type" value="Genomic_DNA"/>
</dbReference>
<gene>
    <name evidence="1" type="ORF">QFC21_004658</name>
</gene>
<sequence length="242" mass="26927">MSVSRDPSNFPPARPRTAASFLSRPPSTRPGTAFGARSNAHSDNLGEWVVAVNQGREQGMTVGIAAYDTVSGRVIITEIRQLRLDELVKKVGAGATLRTKVQVYWYNVWKASYDHIKNYIVQDDERRAGVLVTTQDKYYGTAAMGALFRYLFENGEAFAPHSLRIEYKALDGTMLIDLDTANNLELVKSSLDGKPKNSLYGVMNRTHTQMAARLLRSTILQPVIVKDILENRLSVVEGKTSY</sequence>
<dbReference type="Proteomes" id="UP001227268">
    <property type="component" value="Unassembled WGS sequence"/>
</dbReference>
<comment type="caution">
    <text evidence="1">The sequence shown here is derived from an EMBL/GenBank/DDBJ whole genome shotgun (WGS) entry which is preliminary data.</text>
</comment>
<accession>A0ACC2VGC8</accession>